<sequence length="250" mass="28225">MNRWGLILLFSVAMLLQACHVFRKTALYRSPTLEVDRLTKNTFIHRTFLYDNKWGKVACNGLIYINNKEALVIDAATNDTVAAELLAWIRHYKYVRFEGVVVTHFHDDRLGGLREFHRQGVASYANKLTQAYATRDTVHRPAIPLVGFEQEKVLDVGGEKVICRYFGPGHTRDNIVCYISREKVLFGGCLIKAVGTGRGNLNDADTTAWHSTVQAIKDAYPDVKHVVPGHDDAGDEELLEHTMGLFPARR</sequence>
<feature type="domain" description="Metallo-beta-lactamase" evidence="13">
    <location>
        <begin position="58"/>
        <end position="230"/>
    </location>
</feature>
<keyword evidence="15" id="KW-1185">Reference proteome</keyword>
<keyword evidence="9" id="KW-0574">Periplasm</keyword>
<evidence type="ECO:0000256" key="6">
    <source>
        <dbReference type="ARBA" id="ARBA00012865"/>
    </source>
</evidence>
<keyword evidence="11" id="KW-0862">Zinc</keyword>
<comment type="subcellular location">
    <subcellularLocation>
        <location evidence="3">Periplasm</location>
    </subcellularLocation>
</comment>
<dbReference type="EMBL" id="BAABFA010000004">
    <property type="protein sequence ID" value="GAA4460310.1"/>
    <property type="molecule type" value="Genomic_DNA"/>
</dbReference>
<dbReference type="EC" id="3.5.2.6" evidence="6"/>
<dbReference type="PANTHER" id="PTHR42951">
    <property type="entry name" value="METALLO-BETA-LACTAMASE DOMAIN-CONTAINING"/>
    <property type="match status" value="1"/>
</dbReference>
<evidence type="ECO:0000256" key="9">
    <source>
        <dbReference type="ARBA" id="ARBA00022764"/>
    </source>
</evidence>
<evidence type="ECO:0000256" key="1">
    <source>
        <dbReference type="ARBA" id="ARBA00001526"/>
    </source>
</evidence>
<evidence type="ECO:0000259" key="13">
    <source>
        <dbReference type="SMART" id="SM00849"/>
    </source>
</evidence>
<dbReference type="InterPro" id="IPR058199">
    <property type="entry name" value="BlaB//VIM/IMP-1"/>
</dbReference>
<evidence type="ECO:0000256" key="11">
    <source>
        <dbReference type="ARBA" id="ARBA00022833"/>
    </source>
</evidence>
<protein>
    <recommendedName>
        <fullName evidence="6">beta-lactamase</fullName>
        <ecNumber evidence="6">3.5.2.6</ecNumber>
    </recommendedName>
</protein>
<dbReference type="Pfam" id="PF00753">
    <property type="entry name" value="Lactamase_B"/>
    <property type="match status" value="1"/>
</dbReference>
<comment type="catalytic activity">
    <reaction evidence="1">
        <text>a beta-lactam + H2O = a substituted beta-amino acid</text>
        <dbReference type="Rhea" id="RHEA:20401"/>
        <dbReference type="ChEBI" id="CHEBI:15377"/>
        <dbReference type="ChEBI" id="CHEBI:35627"/>
        <dbReference type="ChEBI" id="CHEBI:140347"/>
        <dbReference type="EC" id="3.5.2.6"/>
    </reaction>
</comment>
<dbReference type="PANTHER" id="PTHR42951:SF4">
    <property type="entry name" value="ACYL-COENZYME A THIOESTERASE MBLAC2"/>
    <property type="match status" value="1"/>
</dbReference>
<comment type="subunit">
    <text evidence="5">Monomer.</text>
</comment>
<proteinExistence type="inferred from homology"/>
<dbReference type="InterPro" id="IPR001279">
    <property type="entry name" value="Metallo-B-lactamas"/>
</dbReference>
<evidence type="ECO:0000256" key="5">
    <source>
        <dbReference type="ARBA" id="ARBA00011245"/>
    </source>
</evidence>
<evidence type="ECO:0000256" key="8">
    <source>
        <dbReference type="ARBA" id="ARBA00022729"/>
    </source>
</evidence>
<evidence type="ECO:0000256" key="4">
    <source>
        <dbReference type="ARBA" id="ARBA00005250"/>
    </source>
</evidence>
<evidence type="ECO:0000313" key="15">
    <source>
        <dbReference type="Proteomes" id="UP001500067"/>
    </source>
</evidence>
<keyword evidence="7" id="KW-0479">Metal-binding</keyword>
<dbReference type="Proteomes" id="UP001500067">
    <property type="component" value="Unassembled WGS sequence"/>
</dbReference>
<comment type="cofactor">
    <cofactor evidence="2">
        <name>Zn(2+)</name>
        <dbReference type="ChEBI" id="CHEBI:29105"/>
    </cofactor>
</comment>
<gene>
    <name evidence="14" type="primary">bla2</name>
    <name evidence="14" type="ORF">GCM10023093_02720</name>
</gene>
<dbReference type="InterPro" id="IPR050855">
    <property type="entry name" value="NDM-1-like"/>
</dbReference>
<keyword evidence="8" id="KW-0732">Signal</keyword>
<comment type="caution">
    <text evidence="14">The sequence shown here is derived from an EMBL/GenBank/DDBJ whole genome shotgun (WGS) entry which is preliminary data.</text>
</comment>
<dbReference type="SMART" id="SM00849">
    <property type="entry name" value="Lactamase_B"/>
    <property type="match status" value="1"/>
</dbReference>
<dbReference type="SUPFAM" id="SSF56281">
    <property type="entry name" value="Metallo-hydrolase/oxidoreductase"/>
    <property type="match status" value="1"/>
</dbReference>
<evidence type="ECO:0000256" key="7">
    <source>
        <dbReference type="ARBA" id="ARBA00022723"/>
    </source>
</evidence>
<evidence type="ECO:0000256" key="12">
    <source>
        <dbReference type="ARBA" id="ARBA00023251"/>
    </source>
</evidence>
<evidence type="ECO:0000256" key="2">
    <source>
        <dbReference type="ARBA" id="ARBA00001947"/>
    </source>
</evidence>
<accession>A0ABP8N2S8</accession>
<dbReference type="NCBIfam" id="NF033088">
    <property type="entry name" value="bla_subclass_B1"/>
    <property type="match status" value="1"/>
</dbReference>
<evidence type="ECO:0000256" key="3">
    <source>
        <dbReference type="ARBA" id="ARBA00004418"/>
    </source>
</evidence>
<organism evidence="14 15">
    <name type="scientific">Nemorincola caseinilytica</name>
    <dbReference type="NCBI Taxonomy" id="2054315"/>
    <lineage>
        <taxon>Bacteria</taxon>
        <taxon>Pseudomonadati</taxon>
        <taxon>Bacteroidota</taxon>
        <taxon>Chitinophagia</taxon>
        <taxon>Chitinophagales</taxon>
        <taxon>Chitinophagaceae</taxon>
        <taxon>Nemorincola</taxon>
    </lineage>
</organism>
<dbReference type="InterPro" id="IPR036866">
    <property type="entry name" value="RibonucZ/Hydroxyglut_hydro"/>
</dbReference>
<keyword evidence="10" id="KW-0378">Hydrolase</keyword>
<comment type="similarity">
    <text evidence="4">Belongs to the metallo-beta-lactamase superfamily. Class-B beta-lactamase family.</text>
</comment>
<dbReference type="Gene3D" id="3.60.15.10">
    <property type="entry name" value="Ribonuclease Z/Hydroxyacylglutathione hydrolase-like"/>
    <property type="match status" value="1"/>
</dbReference>
<evidence type="ECO:0000256" key="10">
    <source>
        <dbReference type="ARBA" id="ARBA00022801"/>
    </source>
</evidence>
<evidence type="ECO:0000313" key="14">
    <source>
        <dbReference type="EMBL" id="GAA4460310.1"/>
    </source>
</evidence>
<name>A0ABP8N2S8_9BACT</name>
<dbReference type="RefSeq" id="WP_345077384.1">
    <property type="nucleotide sequence ID" value="NZ_BAABFA010000004.1"/>
</dbReference>
<dbReference type="PROSITE" id="PS51257">
    <property type="entry name" value="PROKAR_LIPOPROTEIN"/>
    <property type="match status" value="1"/>
</dbReference>
<reference evidence="15" key="1">
    <citation type="journal article" date="2019" name="Int. J. Syst. Evol. Microbiol.">
        <title>The Global Catalogue of Microorganisms (GCM) 10K type strain sequencing project: providing services to taxonomists for standard genome sequencing and annotation.</title>
        <authorList>
            <consortium name="The Broad Institute Genomics Platform"/>
            <consortium name="The Broad Institute Genome Sequencing Center for Infectious Disease"/>
            <person name="Wu L."/>
            <person name="Ma J."/>
        </authorList>
    </citation>
    <scope>NUCLEOTIDE SEQUENCE [LARGE SCALE GENOMIC DNA]</scope>
    <source>
        <strain evidence="15">JCM 32105</strain>
    </source>
</reference>
<keyword evidence="12" id="KW-0046">Antibiotic resistance</keyword>